<evidence type="ECO:0000313" key="2">
    <source>
        <dbReference type="Proteomes" id="UP001305815"/>
    </source>
</evidence>
<evidence type="ECO:0008006" key="3">
    <source>
        <dbReference type="Google" id="ProtNLM"/>
    </source>
</evidence>
<sequence length="284" mass="32312">MINLNEVVQYLKRNYPNLKAEIVTAAKNGGECTGISVTFRENASAIYYPNSYETDCDKVINEILTMIGKIRGACPLDEIHLPTSFNEIKDKLTIGVMNESYEEMLKSHHIIIRREEDLIFYPVVVLNDSMSFKVTKTILKLWNVTEEQVFEAAYASEELNNVGLHSPFDLAMRNLDENYFEKNIDGSSERMFLVLFSHGNFHTAGAIFSPKIQKKLNKLFPDGFLILPASVFELLILPPYFKDKVSPEICKAMVKDVNMTEVSPEEYLSDSVYTIENGKLKKVA</sequence>
<proteinExistence type="predicted"/>
<reference evidence="2" key="1">
    <citation type="journal article" date="2023" name="Int. J. Syst. Evol. Microbiol.">
        <title>Claveliimonas bilis gen. nov., sp. nov., deoxycholic acid-producing bacteria isolated from human faeces, and reclassification of Sellimonas monacensis Zenner et al. 2021 as Claveliimonas monacensis comb. nov.</title>
        <authorList>
            <person name="Hisatomi A."/>
            <person name="Kastawa N.W.E.P.G."/>
            <person name="Song I."/>
            <person name="Ohkuma M."/>
            <person name="Fukiya S."/>
            <person name="Sakamoto M."/>
        </authorList>
    </citation>
    <scope>NUCLEOTIDE SEQUENCE [LARGE SCALE GENOMIC DNA]</scope>
    <source>
        <strain evidence="2">12BBH14</strain>
    </source>
</reference>
<dbReference type="EMBL" id="AP027742">
    <property type="protein sequence ID" value="BDZ77836.1"/>
    <property type="molecule type" value="Genomic_DNA"/>
</dbReference>
<dbReference type="RefSeq" id="WP_316264850.1">
    <property type="nucleotide sequence ID" value="NZ_AP027742.1"/>
</dbReference>
<accession>A0ABM8IC41</accession>
<gene>
    <name evidence="1" type="ORF">Lac1_20190</name>
</gene>
<organism evidence="1 2">
    <name type="scientific">Claveliimonas bilis</name>
    <dbReference type="NCBI Taxonomy" id="3028070"/>
    <lineage>
        <taxon>Bacteria</taxon>
        <taxon>Bacillati</taxon>
        <taxon>Bacillota</taxon>
        <taxon>Clostridia</taxon>
        <taxon>Lachnospirales</taxon>
        <taxon>Lachnospiraceae</taxon>
        <taxon>Claveliimonas</taxon>
    </lineage>
</organism>
<protein>
    <recommendedName>
        <fullName evidence="3">DUF1444 family protein</fullName>
    </recommendedName>
</protein>
<dbReference type="Pfam" id="PF18941">
    <property type="entry name" value="DUF5688"/>
    <property type="match status" value="1"/>
</dbReference>
<dbReference type="Proteomes" id="UP001305815">
    <property type="component" value="Chromosome"/>
</dbReference>
<dbReference type="InterPro" id="IPR043743">
    <property type="entry name" value="DUF5688"/>
</dbReference>
<name>A0ABM8IC41_9FIRM</name>
<keyword evidence="2" id="KW-1185">Reference proteome</keyword>
<evidence type="ECO:0000313" key="1">
    <source>
        <dbReference type="EMBL" id="BDZ77836.1"/>
    </source>
</evidence>